<dbReference type="Proteomes" id="UP001523234">
    <property type="component" value="Unassembled WGS sequence"/>
</dbReference>
<comment type="caution">
    <text evidence="1">The sequence shown here is derived from an EMBL/GenBank/DDBJ whole genome shotgun (WGS) entry which is preliminary data.</text>
</comment>
<keyword evidence="2" id="KW-1185">Reference proteome</keyword>
<accession>A0ABT0ZP96</accession>
<reference evidence="1 2" key="1">
    <citation type="submission" date="2022-06" db="EMBL/GenBank/DDBJ databases">
        <title>Fructobacillus taiwanensis sp. nov., isolated from the honeybee.</title>
        <authorList>
            <person name="Chen Y.-S."/>
            <person name="Wang L.-T."/>
            <person name="Lee Y.-S."/>
            <person name="Chang Y.-C."/>
            <person name="Wu H.-C."/>
            <person name="Liao C.-Y."/>
            <person name="Chen W.-H."/>
            <person name="Deng J.-N."/>
            <person name="Wang Y.-H."/>
        </authorList>
    </citation>
    <scope>NUCLEOTIDE SEQUENCE [LARGE SCALE GENOMIC DNA]</scope>
    <source>
        <strain evidence="1 2">W13</strain>
    </source>
</reference>
<organism evidence="1 2">
    <name type="scientific">Fructobacillus apis</name>
    <dbReference type="NCBI Taxonomy" id="2935017"/>
    <lineage>
        <taxon>Bacteria</taxon>
        <taxon>Bacillati</taxon>
        <taxon>Bacillota</taxon>
        <taxon>Bacilli</taxon>
        <taxon>Lactobacillales</taxon>
        <taxon>Lactobacillaceae</taxon>
        <taxon>Fructobacillus</taxon>
    </lineage>
</organism>
<dbReference type="RefSeq" id="WP_252442416.1">
    <property type="nucleotide sequence ID" value="NZ_JAMWYK010000001.1"/>
</dbReference>
<dbReference type="EMBL" id="JAMWYK010000001">
    <property type="protein sequence ID" value="MCO0831811.1"/>
    <property type="molecule type" value="Genomic_DNA"/>
</dbReference>
<gene>
    <name evidence="1" type="ORF">NFX39_01715</name>
</gene>
<name>A0ABT0ZP96_9LACO</name>
<sequence>MIRKRTAFILLPTITLIMLLTVFYLAQGKIFVNRLENERLLIERTKVDCVQISASRDYLLKQQTKGKRQDYAYEIDEEKHQITIHSEKVKHHRPLLGKKPTK</sequence>
<evidence type="ECO:0000313" key="1">
    <source>
        <dbReference type="EMBL" id="MCO0831811.1"/>
    </source>
</evidence>
<proteinExistence type="predicted"/>
<evidence type="ECO:0000313" key="2">
    <source>
        <dbReference type="Proteomes" id="UP001523234"/>
    </source>
</evidence>
<protein>
    <submittedName>
        <fullName evidence="1">Uncharacterized protein</fullName>
    </submittedName>
</protein>